<dbReference type="EMBL" id="JBHUJB010000073">
    <property type="protein sequence ID" value="MFD2160213.1"/>
    <property type="molecule type" value="Genomic_DNA"/>
</dbReference>
<evidence type="ECO:0000313" key="4">
    <source>
        <dbReference type="Proteomes" id="UP001597389"/>
    </source>
</evidence>
<dbReference type="SUPFAM" id="SSF52266">
    <property type="entry name" value="SGNH hydrolase"/>
    <property type="match status" value="1"/>
</dbReference>
<dbReference type="InterPro" id="IPR013783">
    <property type="entry name" value="Ig-like_fold"/>
</dbReference>
<dbReference type="Proteomes" id="UP001597389">
    <property type="component" value="Unassembled WGS sequence"/>
</dbReference>
<dbReference type="InterPro" id="IPR039329">
    <property type="entry name" value="SIAE"/>
</dbReference>
<keyword evidence="4" id="KW-1185">Reference proteome</keyword>
<feature type="domain" description="Sialate O-acetylesterase" evidence="2">
    <location>
        <begin position="264"/>
        <end position="369"/>
    </location>
</feature>
<gene>
    <name evidence="3" type="ORF">ACFSW8_15020</name>
</gene>
<comment type="caution">
    <text evidence="3">The sequence shown here is derived from an EMBL/GenBank/DDBJ whole genome shotgun (WGS) entry which is preliminary data.</text>
</comment>
<dbReference type="PANTHER" id="PTHR22901">
    <property type="entry name" value="SIALATE O-ACETYLESTERASE"/>
    <property type="match status" value="1"/>
</dbReference>
<dbReference type="Pfam" id="PF03629">
    <property type="entry name" value="SASA"/>
    <property type="match status" value="1"/>
</dbReference>
<evidence type="ECO:0000313" key="3">
    <source>
        <dbReference type="EMBL" id="MFD2160213.1"/>
    </source>
</evidence>
<accession>A0ABW4ZDY1</accession>
<proteinExistence type="predicted"/>
<reference evidence="4" key="1">
    <citation type="journal article" date="2019" name="Int. J. Syst. Evol. Microbiol.">
        <title>The Global Catalogue of Microorganisms (GCM) 10K type strain sequencing project: providing services to taxonomists for standard genome sequencing and annotation.</title>
        <authorList>
            <consortium name="The Broad Institute Genomics Platform"/>
            <consortium name="The Broad Institute Genome Sequencing Center for Infectious Disease"/>
            <person name="Wu L."/>
            <person name="Ma J."/>
        </authorList>
    </citation>
    <scope>NUCLEOTIDE SEQUENCE [LARGE SCALE GENOMIC DNA]</scope>
    <source>
        <strain evidence="4">CCUG 57942</strain>
    </source>
</reference>
<protein>
    <submittedName>
        <fullName evidence="3">Sialate O-acetylesterase</fullName>
    </submittedName>
</protein>
<keyword evidence="1" id="KW-0378">Hydrolase</keyword>
<dbReference type="Gene3D" id="3.40.50.1110">
    <property type="entry name" value="SGNH hydrolase"/>
    <property type="match status" value="1"/>
</dbReference>
<evidence type="ECO:0000256" key="1">
    <source>
        <dbReference type="ARBA" id="ARBA00022801"/>
    </source>
</evidence>
<evidence type="ECO:0000259" key="2">
    <source>
        <dbReference type="Pfam" id="PF03629"/>
    </source>
</evidence>
<dbReference type="PANTHER" id="PTHR22901:SF0">
    <property type="entry name" value="SIALATE O-ACETYLESTERASE"/>
    <property type="match status" value="1"/>
</dbReference>
<name>A0ABW4ZDY1_9BACT</name>
<dbReference type="Gene3D" id="2.60.40.10">
    <property type="entry name" value="Immunoglobulins"/>
    <property type="match status" value="1"/>
</dbReference>
<organism evidence="3 4">
    <name type="scientific">Rubritalea tangerina</name>
    <dbReference type="NCBI Taxonomy" id="430798"/>
    <lineage>
        <taxon>Bacteria</taxon>
        <taxon>Pseudomonadati</taxon>
        <taxon>Verrucomicrobiota</taxon>
        <taxon>Verrucomicrobiia</taxon>
        <taxon>Verrucomicrobiales</taxon>
        <taxon>Rubritaleaceae</taxon>
        <taxon>Rubritalea</taxon>
    </lineage>
</organism>
<dbReference type="InterPro" id="IPR036514">
    <property type="entry name" value="SGNH_hydro_sf"/>
</dbReference>
<dbReference type="InterPro" id="IPR005181">
    <property type="entry name" value="SASA"/>
</dbReference>
<sequence length="482" mass="53227">MKLPEVIADHMVIQRNKPVNIFGTANPGEKISVNFAGKTVATTTAKDGKWIVQLPAQKASATGRPITIKGENTITIKDVLVGEVWHANGQSNMAWTLKQCGGAGQPVLAKSNNAQIRFYNRQRIISPKPVYNEKQLEILKNKAIYAGGWEISAQQTAPKFSAVALIFAQKMHEELKVPIGILHTAAGGSPTEAFISNETLMANKRTAALVKNWPYSKECSTPQAAKNFKNALKPGEKIVFGKFPYHHPWEPSILFDMGVKSLMPYTINGAIWYQGETNQKNPDLHNLLFPMMVRDWRKHWGLGDFPVYYVQLPSVNRPTWPEFRDGQRKFVTAEPNIGMAVTIDTADVRRKTNVHPADKVEVGNRLAYLALENVFKGNKVLATGPLVKEATAKGSEVTVHFDYAEGLQAVGNKPLEHFELAGADGAYVKATPTIKGSTLVLTSSVKAPKSVRYAWNPFPMPRPNFGNKHGHIASPFEINISK</sequence>